<keyword evidence="2" id="KW-1185">Reference proteome</keyword>
<evidence type="ECO:0000313" key="2">
    <source>
        <dbReference type="Proteomes" id="UP001215280"/>
    </source>
</evidence>
<protein>
    <submittedName>
        <fullName evidence="1">Uncharacterized protein</fullName>
    </submittedName>
</protein>
<gene>
    <name evidence="1" type="ORF">DFH07DRAFT_681133</name>
</gene>
<accession>A0AAD7HID8</accession>
<dbReference type="Proteomes" id="UP001215280">
    <property type="component" value="Unassembled WGS sequence"/>
</dbReference>
<feature type="non-terminal residue" evidence="1">
    <location>
        <position position="1"/>
    </location>
</feature>
<dbReference type="AlphaFoldDB" id="A0AAD7HID8"/>
<name>A0AAD7HID8_9AGAR</name>
<sequence length="63" mass="7271">IKVEQEAIDMVRALYAPPDHEVFQLVPPDFHAIIAQMYAEIGQPAVTRESCWNIYLQLLGKFR</sequence>
<reference evidence="1" key="1">
    <citation type="submission" date="2023-03" db="EMBL/GenBank/DDBJ databases">
        <title>Massive genome expansion in bonnet fungi (Mycena s.s.) driven by repeated elements and novel gene families across ecological guilds.</title>
        <authorList>
            <consortium name="Lawrence Berkeley National Laboratory"/>
            <person name="Harder C.B."/>
            <person name="Miyauchi S."/>
            <person name="Viragh M."/>
            <person name="Kuo A."/>
            <person name="Thoen E."/>
            <person name="Andreopoulos B."/>
            <person name="Lu D."/>
            <person name="Skrede I."/>
            <person name="Drula E."/>
            <person name="Henrissat B."/>
            <person name="Morin E."/>
            <person name="Kohler A."/>
            <person name="Barry K."/>
            <person name="LaButti K."/>
            <person name="Morin E."/>
            <person name="Salamov A."/>
            <person name="Lipzen A."/>
            <person name="Mereny Z."/>
            <person name="Hegedus B."/>
            <person name="Baldrian P."/>
            <person name="Stursova M."/>
            <person name="Weitz H."/>
            <person name="Taylor A."/>
            <person name="Grigoriev I.V."/>
            <person name="Nagy L.G."/>
            <person name="Martin F."/>
            <person name="Kauserud H."/>
        </authorList>
    </citation>
    <scope>NUCLEOTIDE SEQUENCE</scope>
    <source>
        <strain evidence="1">CBHHK188m</strain>
    </source>
</reference>
<feature type="non-terminal residue" evidence="1">
    <location>
        <position position="63"/>
    </location>
</feature>
<proteinExistence type="predicted"/>
<organism evidence="1 2">
    <name type="scientific">Mycena maculata</name>
    <dbReference type="NCBI Taxonomy" id="230809"/>
    <lineage>
        <taxon>Eukaryota</taxon>
        <taxon>Fungi</taxon>
        <taxon>Dikarya</taxon>
        <taxon>Basidiomycota</taxon>
        <taxon>Agaricomycotina</taxon>
        <taxon>Agaricomycetes</taxon>
        <taxon>Agaricomycetidae</taxon>
        <taxon>Agaricales</taxon>
        <taxon>Marasmiineae</taxon>
        <taxon>Mycenaceae</taxon>
        <taxon>Mycena</taxon>
    </lineage>
</organism>
<dbReference type="EMBL" id="JARJLG010000268">
    <property type="protein sequence ID" value="KAJ7721440.1"/>
    <property type="molecule type" value="Genomic_DNA"/>
</dbReference>
<comment type="caution">
    <text evidence="1">The sequence shown here is derived from an EMBL/GenBank/DDBJ whole genome shotgun (WGS) entry which is preliminary data.</text>
</comment>
<evidence type="ECO:0000313" key="1">
    <source>
        <dbReference type="EMBL" id="KAJ7721440.1"/>
    </source>
</evidence>